<accession>A0A2P2NA45</accession>
<organism evidence="1">
    <name type="scientific">Rhizophora mucronata</name>
    <name type="common">Asiatic mangrove</name>
    <dbReference type="NCBI Taxonomy" id="61149"/>
    <lineage>
        <taxon>Eukaryota</taxon>
        <taxon>Viridiplantae</taxon>
        <taxon>Streptophyta</taxon>
        <taxon>Embryophyta</taxon>
        <taxon>Tracheophyta</taxon>
        <taxon>Spermatophyta</taxon>
        <taxon>Magnoliopsida</taxon>
        <taxon>eudicotyledons</taxon>
        <taxon>Gunneridae</taxon>
        <taxon>Pentapetalae</taxon>
        <taxon>rosids</taxon>
        <taxon>fabids</taxon>
        <taxon>Malpighiales</taxon>
        <taxon>Rhizophoraceae</taxon>
        <taxon>Rhizophora</taxon>
    </lineage>
</organism>
<proteinExistence type="predicted"/>
<protein>
    <submittedName>
        <fullName evidence="1">Uncharacterized protein</fullName>
    </submittedName>
</protein>
<name>A0A2P2NA45_RHIMU</name>
<evidence type="ECO:0000313" key="1">
    <source>
        <dbReference type="EMBL" id="MBX39349.1"/>
    </source>
</evidence>
<reference evidence="1" key="1">
    <citation type="submission" date="2018-02" db="EMBL/GenBank/DDBJ databases">
        <title>Rhizophora mucronata_Transcriptome.</title>
        <authorList>
            <person name="Meera S.P."/>
            <person name="Sreeshan A."/>
            <person name="Augustine A."/>
        </authorList>
    </citation>
    <scope>NUCLEOTIDE SEQUENCE</scope>
    <source>
        <tissue evidence="1">Leaf</tissue>
    </source>
</reference>
<sequence length="18" mass="2051">MQSKKGFDSDNYASTLRC</sequence>
<dbReference type="AlphaFoldDB" id="A0A2P2NA45"/>
<dbReference type="EMBL" id="GGEC01058865">
    <property type="protein sequence ID" value="MBX39349.1"/>
    <property type="molecule type" value="Transcribed_RNA"/>
</dbReference>